<name>A0A081KDD8_9GAMM</name>
<comment type="similarity">
    <text evidence="1 3">Belongs to the BolA/IbaG family.</text>
</comment>
<dbReference type="AlphaFoldDB" id="A0A081KDD8"/>
<dbReference type="eggNOG" id="COG0271">
    <property type="taxonomic scope" value="Bacteria"/>
</dbReference>
<dbReference type="FunFam" id="3.30.300.90:FF:000001">
    <property type="entry name" value="Transcriptional regulator BolA"/>
    <property type="match status" value="1"/>
</dbReference>
<comment type="caution">
    <text evidence="4">The sequence shown here is derived from an EMBL/GenBank/DDBJ whole genome shotgun (WGS) entry which is preliminary data.</text>
</comment>
<dbReference type="GO" id="GO:0006351">
    <property type="term" value="P:DNA-templated transcription"/>
    <property type="evidence" value="ECO:0007669"/>
    <property type="project" value="TreeGrafter"/>
</dbReference>
<dbReference type="STRING" id="305900.GV64_16800"/>
<dbReference type="InterPro" id="IPR036065">
    <property type="entry name" value="BolA-like_sf"/>
</dbReference>
<proteinExistence type="inferred from homology"/>
<dbReference type="PANTHER" id="PTHR46229:SF2">
    <property type="entry name" value="BOLA-LIKE PROTEIN 1"/>
    <property type="match status" value="1"/>
</dbReference>
<dbReference type="Gene3D" id="3.30.300.90">
    <property type="entry name" value="BolA-like"/>
    <property type="match status" value="1"/>
</dbReference>
<dbReference type="Proteomes" id="UP000027997">
    <property type="component" value="Unassembled WGS sequence"/>
</dbReference>
<accession>A0A081KDD8</accession>
<dbReference type="GO" id="GO:0005829">
    <property type="term" value="C:cytosol"/>
    <property type="evidence" value="ECO:0007669"/>
    <property type="project" value="TreeGrafter"/>
</dbReference>
<reference evidence="4 5" key="1">
    <citation type="submission" date="2014-06" db="EMBL/GenBank/DDBJ databases">
        <title>Whole Genome Sequences of Three Symbiotic Endozoicomonas Bacteria.</title>
        <authorList>
            <person name="Neave M.J."/>
            <person name="Apprill A."/>
            <person name="Voolstra C.R."/>
        </authorList>
    </citation>
    <scope>NUCLEOTIDE SEQUENCE [LARGE SCALE GENOMIC DNA]</scope>
    <source>
        <strain evidence="4 5">DSM 22380</strain>
    </source>
</reference>
<sequence>MGMRENIINKLNESLQNDFIDVTNESHLHNTPPGSESHFKVVIVSEKFQGKMPVKRHQMIYGFLADELREQIHALALHTYTPAEWQARNQSAPATPDCRGGSKK</sequence>
<dbReference type="PANTHER" id="PTHR46229">
    <property type="entry name" value="BOLA TRANSCRIPTION REGULATOR"/>
    <property type="match status" value="1"/>
</dbReference>
<dbReference type="InterPro" id="IPR050961">
    <property type="entry name" value="BolA/IbaG_stress_morph_reg"/>
</dbReference>
<gene>
    <name evidence="4" type="ORF">GV64_16800</name>
</gene>
<protein>
    <recommendedName>
        <fullName evidence="2">DNA-binding transcriptional regulator BolA</fullName>
    </recommendedName>
</protein>
<dbReference type="InterPro" id="IPR002634">
    <property type="entry name" value="BolA"/>
</dbReference>
<evidence type="ECO:0000256" key="1">
    <source>
        <dbReference type="ARBA" id="ARBA00005578"/>
    </source>
</evidence>
<evidence type="ECO:0000313" key="5">
    <source>
        <dbReference type="Proteomes" id="UP000027997"/>
    </source>
</evidence>
<dbReference type="PIRSF" id="PIRSF003113">
    <property type="entry name" value="BolA"/>
    <property type="match status" value="1"/>
</dbReference>
<organism evidence="4 5">
    <name type="scientific">Endozoicomonas elysicola</name>
    <dbReference type="NCBI Taxonomy" id="305900"/>
    <lineage>
        <taxon>Bacteria</taxon>
        <taxon>Pseudomonadati</taxon>
        <taxon>Pseudomonadota</taxon>
        <taxon>Gammaproteobacteria</taxon>
        <taxon>Oceanospirillales</taxon>
        <taxon>Endozoicomonadaceae</taxon>
        <taxon>Endozoicomonas</taxon>
    </lineage>
</organism>
<evidence type="ECO:0000256" key="3">
    <source>
        <dbReference type="RuleBase" id="RU003860"/>
    </source>
</evidence>
<dbReference type="SUPFAM" id="SSF82657">
    <property type="entry name" value="BolA-like"/>
    <property type="match status" value="1"/>
</dbReference>
<dbReference type="Pfam" id="PF01722">
    <property type="entry name" value="BolA"/>
    <property type="match status" value="1"/>
</dbReference>
<dbReference type="GO" id="GO:1990229">
    <property type="term" value="C:iron-sulfur cluster assembly complex"/>
    <property type="evidence" value="ECO:0007669"/>
    <property type="project" value="UniProtKB-ARBA"/>
</dbReference>
<evidence type="ECO:0000256" key="2">
    <source>
        <dbReference type="ARBA" id="ARBA00074073"/>
    </source>
</evidence>
<keyword evidence="5" id="KW-1185">Reference proteome</keyword>
<dbReference type="EMBL" id="JOJP01000001">
    <property type="protein sequence ID" value="KEI72164.1"/>
    <property type="molecule type" value="Genomic_DNA"/>
</dbReference>
<evidence type="ECO:0000313" key="4">
    <source>
        <dbReference type="EMBL" id="KEI72164.1"/>
    </source>
</evidence>